<proteinExistence type="predicted"/>
<name>A0AAN8AUL2_ELEMC</name>
<evidence type="ECO:0000313" key="2">
    <source>
        <dbReference type="Proteomes" id="UP001346869"/>
    </source>
</evidence>
<evidence type="ECO:0000313" key="1">
    <source>
        <dbReference type="EMBL" id="KAK5872953.1"/>
    </source>
</evidence>
<reference evidence="1 2" key="1">
    <citation type="journal article" date="2023" name="Genes (Basel)">
        <title>Chromosome-Level Genome Assembly and Circadian Gene Repertoire of the Patagonia Blennie Eleginops maclovinus-The Closest Ancestral Proxy of Antarctic Cryonotothenioids.</title>
        <authorList>
            <person name="Cheng C.C."/>
            <person name="Rivera-Colon A.G."/>
            <person name="Minhas B.F."/>
            <person name="Wilson L."/>
            <person name="Rayamajhi N."/>
            <person name="Vargas-Chacoff L."/>
            <person name="Catchen J.M."/>
        </authorList>
    </citation>
    <scope>NUCLEOTIDE SEQUENCE [LARGE SCALE GENOMIC DNA]</scope>
    <source>
        <strain evidence="1">JMC-PN-2008</strain>
    </source>
</reference>
<protein>
    <submittedName>
        <fullName evidence="1">Uncharacterized protein</fullName>
    </submittedName>
</protein>
<gene>
    <name evidence="1" type="ORF">PBY51_013608</name>
</gene>
<sequence>MIPERGTKHCSNKMIWRKYYAISHQAVPSIRTDVHLTLPSGCQCRNVVGVGVQGPGSEQRLALVGTPRLRGGSCDGTGQTRGGLGG</sequence>
<comment type="caution">
    <text evidence="1">The sequence shown here is derived from an EMBL/GenBank/DDBJ whole genome shotgun (WGS) entry which is preliminary data.</text>
</comment>
<organism evidence="1 2">
    <name type="scientific">Eleginops maclovinus</name>
    <name type="common">Patagonian blennie</name>
    <name type="synonym">Eleginus maclovinus</name>
    <dbReference type="NCBI Taxonomy" id="56733"/>
    <lineage>
        <taxon>Eukaryota</taxon>
        <taxon>Metazoa</taxon>
        <taxon>Chordata</taxon>
        <taxon>Craniata</taxon>
        <taxon>Vertebrata</taxon>
        <taxon>Euteleostomi</taxon>
        <taxon>Actinopterygii</taxon>
        <taxon>Neopterygii</taxon>
        <taxon>Teleostei</taxon>
        <taxon>Neoteleostei</taxon>
        <taxon>Acanthomorphata</taxon>
        <taxon>Eupercaria</taxon>
        <taxon>Perciformes</taxon>
        <taxon>Notothenioidei</taxon>
        <taxon>Eleginopidae</taxon>
        <taxon>Eleginops</taxon>
    </lineage>
</organism>
<reference evidence="1 2" key="2">
    <citation type="journal article" date="2023" name="Mol. Biol. Evol.">
        <title>Genomics of Secondarily Temperate Adaptation in the Only Non-Antarctic Icefish.</title>
        <authorList>
            <person name="Rivera-Colon A.G."/>
            <person name="Rayamajhi N."/>
            <person name="Minhas B.F."/>
            <person name="Madrigal G."/>
            <person name="Bilyk K.T."/>
            <person name="Yoon V."/>
            <person name="Hune M."/>
            <person name="Gregory S."/>
            <person name="Cheng C.H.C."/>
            <person name="Catchen J.M."/>
        </authorList>
    </citation>
    <scope>NUCLEOTIDE SEQUENCE [LARGE SCALE GENOMIC DNA]</scope>
    <source>
        <strain evidence="1">JMC-PN-2008</strain>
    </source>
</reference>
<dbReference type="AlphaFoldDB" id="A0AAN8AUL2"/>
<dbReference type="EMBL" id="JAUZQC010000004">
    <property type="protein sequence ID" value="KAK5872953.1"/>
    <property type="molecule type" value="Genomic_DNA"/>
</dbReference>
<accession>A0AAN8AUL2</accession>
<keyword evidence="2" id="KW-1185">Reference proteome</keyword>
<dbReference type="Proteomes" id="UP001346869">
    <property type="component" value="Unassembled WGS sequence"/>
</dbReference>